<dbReference type="NCBIfam" id="TIGR03954">
    <property type="entry name" value="integ_memb_HG"/>
    <property type="match status" value="1"/>
</dbReference>
<feature type="transmembrane region" description="Helical" evidence="6">
    <location>
        <begin position="71"/>
        <end position="88"/>
    </location>
</feature>
<evidence type="ECO:0000313" key="8">
    <source>
        <dbReference type="EMBL" id="MFB5267783.1"/>
    </source>
</evidence>
<name>A0ABV5AU94_9BACL</name>
<dbReference type="Pfam" id="PF12823">
    <property type="entry name" value="DUF3817"/>
    <property type="match status" value="1"/>
</dbReference>
<evidence type="ECO:0000256" key="6">
    <source>
        <dbReference type="SAM" id="Phobius"/>
    </source>
</evidence>
<dbReference type="PANTHER" id="PTHR40077">
    <property type="entry name" value="MEMBRANE PROTEIN-RELATED"/>
    <property type="match status" value="1"/>
</dbReference>
<dbReference type="Proteomes" id="UP001580346">
    <property type="component" value="Unassembled WGS sequence"/>
</dbReference>
<sequence>MSGRVLQLLRFVGNFEAVSYLLLVFIAMPLKYLADQPSMVSVVGMIHGVLFILYVVTILAALLLRKLTFKQAVLGFIASLLPFGPFVFDRKVLNKSNIPAKPVNPRA</sequence>
<feature type="transmembrane region" description="Helical" evidence="6">
    <location>
        <begin position="12"/>
        <end position="30"/>
    </location>
</feature>
<keyword evidence="4 6" id="KW-1133">Transmembrane helix</keyword>
<protein>
    <submittedName>
        <fullName evidence="8">DUF3817 domain-containing protein</fullName>
    </submittedName>
</protein>
<keyword evidence="2" id="KW-1003">Cell membrane</keyword>
<proteinExistence type="predicted"/>
<feature type="domain" description="DUF3817" evidence="7">
    <location>
        <begin position="6"/>
        <end position="92"/>
    </location>
</feature>
<keyword evidence="9" id="KW-1185">Reference proteome</keyword>
<evidence type="ECO:0000256" key="5">
    <source>
        <dbReference type="ARBA" id="ARBA00023136"/>
    </source>
</evidence>
<evidence type="ECO:0000259" key="7">
    <source>
        <dbReference type="Pfam" id="PF12823"/>
    </source>
</evidence>
<evidence type="ECO:0000256" key="3">
    <source>
        <dbReference type="ARBA" id="ARBA00022692"/>
    </source>
</evidence>
<evidence type="ECO:0000256" key="2">
    <source>
        <dbReference type="ARBA" id="ARBA00022475"/>
    </source>
</evidence>
<comment type="caution">
    <text evidence="8">The sequence shown here is derived from an EMBL/GenBank/DDBJ whole genome shotgun (WGS) entry which is preliminary data.</text>
</comment>
<comment type="subcellular location">
    <subcellularLocation>
        <location evidence="1">Cell membrane</location>
        <topology evidence="1">Multi-pass membrane protein</topology>
    </subcellularLocation>
</comment>
<accession>A0ABV5AU94</accession>
<gene>
    <name evidence="8" type="ORF">ACE41H_13465</name>
</gene>
<feature type="transmembrane region" description="Helical" evidence="6">
    <location>
        <begin position="42"/>
        <end position="64"/>
    </location>
</feature>
<dbReference type="InterPro" id="IPR023845">
    <property type="entry name" value="DUF3817_TM"/>
</dbReference>
<evidence type="ECO:0000313" key="9">
    <source>
        <dbReference type="Proteomes" id="UP001580346"/>
    </source>
</evidence>
<dbReference type="RefSeq" id="WP_375355786.1">
    <property type="nucleotide sequence ID" value="NZ_JBHHMI010000010.1"/>
</dbReference>
<organism evidence="8 9">
    <name type="scientific">Paenibacillus enshidis</name>
    <dbReference type="NCBI Taxonomy" id="1458439"/>
    <lineage>
        <taxon>Bacteria</taxon>
        <taxon>Bacillati</taxon>
        <taxon>Bacillota</taxon>
        <taxon>Bacilli</taxon>
        <taxon>Bacillales</taxon>
        <taxon>Paenibacillaceae</taxon>
        <taxon>Paenibacillus</taxon>
    </lineage>
</organism>
<keyword evidence="5 6" id="KW-0472">Membrane</keyword>
<evidence type="ECO:0000256" key="4">
    <source>
        <dbReference type="ARBA" id="ARBA00022989"/>
    </source>
</evidence>
<dbReference type="PANTHER" id="PTHR40077:SF1">
    <property type="entry name" value="MEMBRANE PROTEIN"/>
    <property type="match status" value="1"/>
</dbReference>
<keyword evidence="3 6" id="KW-0812">Transmembrane</keyword>
<dbReference type="EMBL" id="JBHHMI010000010">
    <property type="protein sequence ID" value="MFB5267783.1"/>
    <property type="molecule type" value="Genomic_DNA"/>
</dbReference>
<evidence type="ECO:0000256" key="1">
    <source>
        <dbReference type="ARBA" id="ARBA00004651"/>
    </source>
</evidence>
<reference evidence="8 9" key="1">
    <citation type="submission" date="2024-09" db="EMBL/GenBank/DDBJ databases">
        <title>Paenibacillus zeirhizospherea sp. nov., isolated from surface of the maize (Zea mays) roots in a horticulture field, Hungary.</title>
        <authorList>
            <person name="Marton D."/>
            <person name="Farkas M."/>
            <person name="Bedics A."/>
            <person name="Toth E."/>
            <person name="Tancsics A."/>
            <person name="Boka K."/>
            <person name="Maroti G."/>
            <person name="Kriszt B."/>
            <person name="Cserhati M."/>
        </authorList>
    </citation>
    <scope>NUCLEOTIDE SEQUENCE [LARGE SCALE GENOMIC DNA]</scope>
    <source>
        <strain evidence="8 9">KCTC 33519</strain>
    </source>
</reference>